<dbReference type="InterPro" id="IPR013431">
    <property type="entry name" value="Delta_60_rpt"/>
</dbReference>
<feature type="domain" description="DUF5008" evidence="2">
    <location>
        <begin position="25"/>
        <end position="119"/>
    </location>
</feature>
<accession>A0ABP9CAU0</accession>
<name>A0ABP9CAU0_9SPHI</name>
<comment type="caution">
    <text evidence="3">The sequence shown here is derived from an EMBL/GenBank/DDBJ whole genome shotgun (WGS) entry which is preliminary data.</text>
</comment>
<evidence type="ECO:0000256" key="1">
    <source>
        <dbReference type="SAM" id="SignalP"/>
    </source>
</evidence>
<evidence type="ECO:0000313" key="4">
    <source>
        <dbReference type="Proteomes" id="UP001501411"/>
    </source>
</evidence>
<dbReference type="Gene3D" id="2.60.40.10">
    <property type="entry name" value="Immunoglobulins"/>
    <property type="match status" value="1"/>
</dbReference>
<proteinExistence type="predicted"/>
<dbReference type="InterPro" id="IPR032175">
    <property type="entry name" value="DUF5008"/>
</dbReference>
<feature type="signal peptide" evidence="1">
    <location>
        <begin position="1"/>
        <end position="26"/>
    </location>
</feature>
<dbReference type="InterPro" id="IPR013783">
    <property type="entry name" value="Ig-like_fold"/>
</dbReference>
<organism evidence="3 4">
    <name type="scientific">Olivibacter ginsenosidimutans</name>
    <dbReference type="NCBI Taxonomy" id="1176537"/>
    <lineage>
        <taxon>Bacteria</taxon>
        <taxon>Pseudomonadati</taxon>
        <taxon>Bacteroidota</taxon>
        <taxon>Sphingobacteriia</taxon>
        <taxon>Sphingobacteriales</taxon>
        <taxon>Sphingobacteriaceae</taxon>
        <taxon>Olivibacter</taxon>
    </lineage>
</organism>
<dbReference type="PROSITE" id="PS51257">
    <property type="entry name" value="PROKAR_LIPOPROTEIN"/>
    <property type="match status" value="1"/>
</dbReference>
<reference evidence="4" key="1">
    <citation type="journal article" date="2019" name="Int. J. Syst. Evol. Microbiol.">
        <title>The Global Catalogue of Microorganisms (GCM) 10K type strain sequencing project: providing services to taxonomists for standard genome sequencing and annotation.</title>
        <authorList>
            <consortium name="The Broad Institute Genomics Platform"/>
            <consortium name="The Broad Institute Genome Sequencing Center for Infectious Disease"/>
            <person name="Wu L."/>
            <person name="Ma J."/>
        </authorList>
    </citation>
    <scope>NUCLEOTIDE SEQUENCE [LARGE SCALE GENOMIC DNA]</scope>
    <source>
        <strain evidence="4">JCM 18200</strain>
    </source>
</reference>
<keyword evidence="4" id="KW-1185">Reference proteome</keyword>
<dbReference type="Gene3D" id="2.80.10.50">
    <property type="match status" value="2"/>
</dbReference>
<gene>
    <name evidence="3" type="ORF">GCM10023231_40590</name>
</gene>
<dbReference type="Proteomes" id="UP001501411">
    <property type="component" value="Unassembled WGS sequence"/>
</dbReference>
<dbReference type="Pfam" id="PF17164">
    <property type="entry name" value="DUF5122"/>
    <property type="match status" value="3"/>
</dbReference>
<feature type="chain" id="PRO_5045903471" evidence="1">
    <location>
        <begin position="27"/>
        <end position="541"/>
    </location>
</feature>
<dbReference type="RefSeq" id="WP_345234984.1">
    <property type="nucleotide sequence ID" value="NZ_BAABIQ010000044.1"/>
</dbReference>
<dbReference type="Pfam" id="PF16400">
    <property type="entry name" value="DUF5008"/>
    <property type="match status" value="1"/>
</dbReference>
<evidence type="ECO:0000313" key="3">
    <source>
        <dbReference type="EMBL" id="GAA4807281.1"/>
    </source>
</evidence>
<keyword evidence="1" id="KW-0732">Signal</keyword>
<dbReference type="EMBL" id="BAABIQ010000044">
    <property type="protein sequence ID" value="GAA4807281.1"/>
    <property type="molecule type" value="Genomic_DNA"/>
</dbReference>
<protein>
    <submittedName>
        <fullName evidence="3">DUF5124 domain-containing protein</fullName>
    </submittedName>
</protein>
<evidence type="ECO:0000259" key="2">
    <source>
        <dbReference type="Pfam" id="PF16400"/>
    </source>
</evidence>
<sequence length="541" mass="60139">MRSSVYQFGLYASVWCFLLLSCSKNAEQFSEPYPEGKAPLGIVIDRAQLPTPTAGTPGTTVKVAATGLLPYKDELIFRFNGEEAEIKEVTESEISVIVPEFASTGVTSISVGDVVTFGPEFTVNGKIRIDPTFTALQGTNDAVGQIYFTNDEKMMVIGGFTNYNNKGVVRPINRIARAFLDGTYDAGLRSGLGANGYLSAIIEVNNKFYIGGTFSGYAQRSSNISNLTMLNNNGSIDTMGIHTWRRPDQADTIQYFPRFNAGFHGGSVYRVYNQNNKLLVTGSFRYYVSRQYDKPNKLETRDTIIIDSTEVRQFARLNLDGTLDKTYRFNQGTNKSLVGANGNTDTYYHTEGAQKGKMLVFGNFSQFDSQPAGYILRLNADGTIDPTFNAGGAGFDYEVYWSSYNATTHKYVVCGNFRTYNGKSKLSMAMLNEDGSLDDTFVPRILENGLPRFIKQLNDGLIVVSGYFNKYDGKTRNRFMVLNPDGSLAAGYNAIGTFNGDLYDVYETRSEDNKPALLLIGDFTQFNGQYYYNMIRVLIEE</sequence>